<dbReference type="Proteomes" id="UP001221546">
    <property type="component" value="Chromosome"/>
</dbReference>
<dbReference type="PANTHER" id="PTHR43297:SF14">
    <property type="entry name" value="ATPASE AAA-TYPE CORE DOMAIN-CONTAINING PROTEIN"/>
    <property type="match status" value="1"/>
</dbReference>
<dbReference type="InterPro" id="IPR013563">
    <property type="entry name" value="Oligopep_ABC_C"/>
</dbReference>
<dbReference type="Gene3D" id="3.40.50.300">
    <property type="entry name" value="P-loop containing nucleotide triphosphate hydrolases"/>
    <property type="match status" value="2"/>
</dbReference>
<evidence type="ECO:0000256" key="9">
    <source>
        <dbReference type="ARBA" id="ARBA00023136"/>
    </source>
</evidence>
<reference evidence="11 12" key="1">
    <citation type="submission" date="2023-04" db="EMBL/GenBank/DDBJ databases">
        <title>Australian commercial rhizobial inoculants.</title>
        <authorList>
            <person name="Kohlmeier M.G."/>
            <person name="O'Hara G.W."/>
            <person name="Colombi E."/>
            <person name="Ramsay J.P."/>
            <person name="Terpolilli J."/>
        </authorList>
    </citation>
    <scope>NUCLEOTIDE SEQUENCE [LARGE SCALE GENOMIC DNA]</scope>
    <source>
        <strain evidence="11 12">CB627</strain>
    </source>
</reference>
<evidence type="ECO:0000259" key="10">
    <source>
        <dbReference type="Pfam" id="PF08352"/>
    </source>
</evidence>
<comment type="subcellular location">
    <subcellularLocation>
        <location evidence="1">Cell inner membrane</location>
        <topology evidence="1">Peripheral membrane protein</topology>
    </subcellularLocation>
</comment>
<evidence type="ECO:0000256" key="1">
    <source>
        <dbReference type="ARBA" id="ARBA00004417"/>
    </source>
</evidence>
<keyword evidence="3" id="KW-0813">Transport</keyword>
<evidence type="ECO:0000256" key="7">
    <source>
        <dbReference type="ARBA" id="ARBA00022840"/>
    </source>
</evidence>
<dbReference type="InterPro" id="IPR027417">
    <property type="entry name" value="P-loop_NTPase"/>
</dbReference>
<sequence>MLEVENLGVAIKRHSRSSAGEAVVQGSSHHGARRRIRMRQEHDCAGIMGLLPPGFVVIDGRILLAGENVLTTSPKRLRALRGNAMSMIFQEPMTALNPLYTVGDQIAEVLRVHRGLGRADASEQAVAFPKAVQIPAADQRVHARGLTYIFISHDLGVIQQFCDEIAVMYLGKIVEQAPVSILFTEPRHPYTWPLIAAAAPPGPLRDALKKRYLVKGGPPSPVDPPPGCRFAQRCPFAVERCRQILPQLGAINIDHSVACHLAGKIEVPDFAAL</sequence>
<feature type="domain" description="Oligopeptide/dipeptide ABC transporter C-terminal" evidence="10">
    <location>
        <begin position="174"/>
        <end position="241"/>
    </location>
</feature>
<keyword evidence="7" id="KW-0067">ATP-binding</keyword>
<protein>
    <recommendedName>
        <fullName evidence="10">Oligopeptide/dipeptide ABC transporter C-terminal domain-containing protein</fullName>
    </recommendedName>
</protein>
<gene>
    <name evidence="11" type="ORF">QA636_14675</name>
</gene>
<dbReference type="InterPro" id="IPR050388">
    <property type="entry name" value="ABC_Ni/Peptide_Import"/>
</dbReference>
<accession>A0ABY8JND0</accession>
<evidence type="ECO:0000256" key="3">
    <source>
        <dbReference type="ARBA" id="ARBA00022448"/>
    </source>
</evidence>
<keyword evidence="6" id="KW-0547">Nucleotide-binding</keyword>
<dbReference type="PANTHER" id="PTHR43297">
    <property type="entry name" value="OLIGOPEPTIDE TRANSPORT ATP-BINDING PROTEIN APPD"/>
    <property type="match status" value="1"/>
</dbReference>
<dbReference type="SUPFAM" id="SSF52540">
    <property type="entry name" value="P-loop containing nucleoside triphosphate hydrolases"/>
    <property type="match status" value="1"/>
</dbReference>
<dbReference type="Pfam" id="PF08352">
    <property type="entry name" value="oligo_HPY"/>
    <property type="match status" value="1"/>
</dbReference>
<evidence type="ECO:0000313" key="12">
    <source>
        <dbReference type="Proteomes" id="UP001221546"/>
    </source>
</evidence>
<keyword evidence="4" id="KW-1003">Cell membrane</keyword>
<evidence type="ECO:0000313" key="11">
    <source>
        <dbReference type="EMBL" id="WFU66674.1"/>
    </source>
</evidence>
<organism evidence="11 12">
    <name type="scientific">Bradyrhizobium brasilense</name>
    <dbReference type="NCBI Taxonomy" id="1419277"/>
    <lineage>
        <taxon>Bacteria</taxon>
        <taxon>Pseudomonadati</taxon>
        <taxon>Pseudomonadota</taxon>
        <taxon>Alphaproteobacteria</taxon>
        <taxon>Hyphomicrobiales</taxon>
        <taxon>Nitrobacteraceae</taxon>
        <taxon>Bradyrhizobium</taxon>
    </lineage>
</organism>
<proteinExistence type="inferred from homology"/>
<dbReference type="NCBIfam" id="TIGR01727">
    <property type="entry name" value="oligo_HPY"/>
    <property type="match status" value="1"/>
</dbReference>
<keyword evidence="5" id="KW-0997">Cell inner membrane</keyword>
<evidence type="ECO:0000256" key="5">
    <source>
        <dbReference type="ARBA" id="ARBA00022519"/>
    </source>
</evidence>
<name>A0ABY8JND0_9BRAD</name>
<evidence type="ECO:0000256" key="8">
    <source>
        <dbReference type="ARBA" id="ARBA00022967"/>
    </source>
</evidence>
<evidence type="ECO:0000256" key="2">
    <source>
        <dbReference type="ARBA" id="ARBA00005417"/>
    </source>
</evidence>
<evidence type="ECO:0000256" key="6">
    <source>
        <dbReference type="ARBA" id="ARBA00022741"/>
    </source>
</evidence>
<keyword evidence="12" id="KW-1185">Reference proteome</keyword>
<dbReference type="RefSeq" id="WP_310885694.1">
    <property type="nucleotide sequence ID" value="NZ_CP121646.1"/>
</dbReference>
<evidence type="ECO:0000256" key="4">
    <source>
        <dbReference type="ARBA" id="ARBA00022475"/>
    </source>
</evidence>
<dbReference type="EMBL" id="CP121646">
    <property type="protein sequence ID" value="WFU66674.1"/>
    <property type="molecule type" value="Genomic_DNA"/>
</dbReference>
<comment type="similarity">
    <text evidence="2">Belongs to the ABC transporter superfamily.</text>
</comment>
<keyword evidence="9" id="KW-0472">Membrane</keyword>
<keyword evidence="8" id="KW-1278">Translocase</keyword>